<reference evidence="1 2" key="1">
    <citation type="submission" date="2019-12" db="EMBL/GenBank/DDBJ databases">
        <authorList>
            <person name="Alioto T."/>
            <person name="Alioto T."/>
            <person name="Gomez Garrido J."/>
        </authorList>
    </citation>
    <scope>NUCLEOTIDE SEQUENCE [LARGE SCALE GENOMIC DNA]</scope>
</reference>
<dbReference type="InterPro" id="IPR008480">
    <property type="entry name" value="DUF761_pln"/>
</dbReference>
<organism evidence="1 2">
    <name type="scientific">Olea europaea subsp. europaea</name>
    <dbReference type="NCBI Taxonomy" id="158383"/>
    <lineage>
        <taxon>Eukaryota</taxon>
        <taxon>Viridiplantae</taxon>
        <taxon>Streptophyta</taxon>
        <taxon>Embryophyta</taxon>
        <taxon>Tracheophyta</taxon>
        <taxon>Spermatophyta</taxon>
        <taxon>Magnoliopsida</taxon>
        <taxon>eudicotyledons</taxon>
        <taxon>Gunneridae</taxon>
        <taxon>Pentapetalae</taxon>
        <taxon>asterids</taxon>
        <taxon>lamiids</taxon>
        <taxon>Lamiales</taxon>
        <taxon>Oleaceae</taxon>
        <taxon>Oleeae</taxon>
        <taxon>Olea</taxon>
    </lineage>
</organism>
<dbReference type="Gramene" id="OE9A055755T1">
    <property type="protein sequence ID" value="OE9A055755C1"/>
    <property type="gene ID" value="OE9A055755"/>
</dbReference>
<dbReference type="Pfam" id="PF05553">
    <property type="entry name" value="DUF761"/>
    <property type="match status" value="1"/>
</dbReference>
<protein>
    <submittedName>
        <fullName evidence="1">Uncharacterized protein</fullName>
    </submittedName>
</protein>
<gene>
    <name evidence="1" type="ORF">OLEA9_A055755</name>
</gene>
<proteinExistence type="predicted"/>
<dbReference type="Proteomes" id="UP000594638">
    <property type="component" value="Unassembled WGS sequence"/>
</dbReference>
<dbReference type="EMBL" id="CACTIH010000356">
    <property type="protein sequence ID" value="CAA2959936.1"/>
    <property type="molecule type" value="Genomic_DNA"/>
</dbReference>
<name>A0A8S0Q5P9_OLEEU</name>
<evidence type="ECO:0000313" key="1">
    <source>
        <dbReference type="EMBL" id="CAA2959936.1"/>
    </source>
</evidence>
<keyword evidence="2" id="KW-1185">Reference proteome</keyword>
<accession>A0A8S0Q5P9</accession>
<dbReference type="PANTHER" id="PTHR33265:SF5">
    <property type="entry name" value="COTTON FIBER PROTEIN"/>
    <property type="match status" value="1"/>
</dbReference>
<dbReference type="OrthoDB" id="1929803at2759"/>
<dbReference type="AlphaFoldDB" id="A0A8S0Q5P9"/>
<evidence type="ECO:0000313" key="2">
    <source>
        <dbReference type="Proteomes" id="UP000594638"/>
    </source>
</evidence>
<dbReference type="PANTHER" id="PTHR33265">
    <property type="entry name" value="AVR9/CF-9 RAPIDLY ELICITED PROTEIN-RELATED"/>
    <property type="match status" value="1"/>
</dbReference>
<comment type="caution">
    <text evidence="1">The sequence shown here is derived from an EMBL/GenBank/DDBJ whole genome shotgun (WGS) entry which is preliminary data.</text>
</comment>
<sequence>MQKNNSEFTRRAWKIIRLALLWAREGGVFRKRLGISLNTLPNYIKSLRQGGRSGGSLIYGERELSFDATPLIHVKMHRPSSLQFKMPHIPCINNPQVLDFEHDFDFNDREEFEMDYDNGVKERFSNGGDDDEIDLKAEEFITKFYEQMKLQRQISYLQYKEMLTQGTS</sequence>